<dbReference type="STRING" id="983967.A0A1E4T1D1"/>
<evidence type="ECO:0000256" key="5">
    <source>
        <dbReference type="ARBA" id="ARBA00022737"/>
    </source>
</evidence>
<dbReference type="PANTHER" id="PTHR45683">
    <property type="entry name" value="MITOCHONDRIAL NICOTINAMIDE ADENINE DINUCLEOTIDE TRANSPORTER 1-RELATED-RELATED"/>
    <property type="match status" value="1"/>
</dbReference>
<protein>
    <submittedName>
        <fullName evidence="13">Uncharacterized protein</fullName>
    </submittedName>
</protein>
<keyword evidence="4 10" id="KW-0812">Transmembrane</keyword>
<feature type="repeat" description="Solcar" evidence="10">
    <location>
        <begin position="12"/>
        <end position="100"/>
    </location>
</feature>
<dbReference type="OrthoDB" id="428293at2759"/>
<evidence type="ECO:0000256" key="9">
    <source>
        <dbReference type="ARBA" id="ARBA00023136"/>
    </source>
</evidence>
<reference evidence="14" key="1">
    <citation type="submission" date="2016-04" db="EMBL/GenBank/DDBJ databases">
        <title>Comparative genomics of biotechnologically important yeasts.</title>
        <authorList>
            <consortium name="DOE Joint Genome Institute"/>
            <person name="Riley R."/>
            <person name="Haridas S."/>
            <person name="Wolfe K.H."/>
            <person name="Lopes M.R."/>
            <person name="Hittinger C.T."/>
            <person name="Goker M."/>
            <person name="Salamov A."/>
            <person name="Wisecaver J."/>
            <person name="Long T.M."/>
            <person name="Aerts A.L."/>
            <person name="Barry K."/>
            <person name="Choi C."/>
            <person name="Clum A."/>
            <person name="Coughlan A.Y."/>
            <person name="Deshpande S."/>
            <person name="Douglass A.P."/>
            <person name="Hanson S.J."/>
            <person name="Klenk H.-P."/>
            <person name="Labutti K."/>
            <person name="Lapidus A."/>
            <person name="Lindquist E."/>
            <person name="Lipzen A."/>
            <person name="Meier-Kolthoff J.P."/>
            <person name="Ohm R.A."/>
            <person name="Otillar R.P."/>
            <person name="Pangilinan J."/>
            <person name="Peng Y."/>
            <person name="Rokas A."/>
            <person name="Rosa C.A."/>
            <person name="Scheuner C."/>
            <person name="Sibirny A.A."/>
            <person name="Slot J.C."/>
            <person name="Stielow J.B."/>
            <person name="Sun H."/>
            <person name="Kurtzman C.P."/>
            <person name="Blackwell M."/>
            <person name="Grigoriev I.V."/>
            <person name="Jeffries T.W."/>
        </authorList>
    </citation>
    <scope>NUCLEOTIDE SEQUENCE [LARGE SCALE GENOMIC DNA]</scope>
    <source>
        <strain evidence="14">NRRL YB-2248</strain>
    </source>
</reference>
<dbReference type="Gene3D" id="1.50.40.10">
    <property type="entry name" value="Mitochondrial carrier domain"/>
    <property type="match status" value="1"/>
</dbReference>
<evidence type="ECO:0000256" key="2">
    <source>
        <dbReference type="ARBA" id="ARBA00006375"/>
    </source>
</evidence>
<evidence type="ECO:0000256" key="10">
    <source>
        <dbReference type="PROSITE-ProRule" id="PRU00282"/>
    </source>
</evidence>
<evidence type="ECO:0000313" key="13">
    <source>
        <dbReference type="EMBL" id="ODV85566.1"/>
    </source>
</evidence>
<keyword evidence="9 10" id="KW-0472">Membrane</keyword>
<comment type="similarity">
    <text evidence="2 11">Belongs to the mitochondrial carrier (TC 2.A.29) family.</text>
</comment>
<dbReference type="SUPFAM" id="SSF103506">
    <property type="entry name" value="Mitochondrial carrier"/>
    <property type="match status" value="1"/>
</dbReference>
<dbReference type="InterPro" id="IPR002067">
    <property type="entry name" value="MCP"/>
</dbReference>
<keyword evidence="8" id="KW-0496">Mitochondrion</keyword>
<keyword evidence="7 12" id="KW-1133">Transmembrane helix</keyword>
<name>A0A1E4T1D1_9ASCO</name>
<keyword evidence="3 11" id="KW-0813">Transport</keyword>
<sequence>MVSTFQKKSVLGSRTVESIAGLSAGFMTTLISHPLDFFKLRLQLDTESKSQIQSFKKITRDLMNLSKLIKNIYRGVGPNLVGSTTAWGLYFMFYREYKTLISYASVQAANQDQGLNSIHYLMCAFAAGWSTSILTNPIWVIKTRMITTSRTAPGAYTSILDGVQQIYRKEGITGYYKGLTPALISVSQGALQFSIYDTLKHHIIMKPNRATKEDNKKGTDGNITTTKSEQHHLSTFQYLYASATSKMIATVVFYPLQVVRSRLQANYNVIKPNMPTLKSKGKFSMSSVCRSILKYEGIKGFYKGLFANLIRVLPATCITFAVYENVKRSLS</sequence>
<feature type="transmembrane region" description="Helical" evidence="12">
    <location>
        <begin position="118"/>
        <end position="141"/>
    </location>
</feature>
<dbReference type="GO" id="GO:0005743">
    <property type="term" value="C:mitochondrial inner membrane"/>
    <property type="evidence" value="ECO:0007669"/>
    <property type="project" value="UniProtKB-SubCell"/>
</dbReference>
<keyword evidence="14" id="KW-1185">Reference proteome</keyword>
<dbReference type="InterPro" id="IPR018108">
    <property type="entry name" value="MCP_transmembrane"/>
</dbReference>
<dbReference type="InterPro" id="IPR044712">
    <property type="entry name" value="SLC25A32-like"/>
</dbReference>
<evidence type="ECO:0000256" key="8">
    <source>
        <dbReference type="ARBA" id="ARBA00023128"/>
    </source>
</evidence>
<evidence type="ECO:0000256" key="4">
    <source>
        <dbReference type="ARBA" id="ARBA00022692"/>
    </source>
</evidence>
<dbReference type="Proteomes" id="UP000094801">
    <property type="component" value="Unassembled WGS sequence"/>
</dbReference>
<dbReference type="InterPro" id="IPR023395">
    <property type="entry name" value="MCP_dom_sf"/>
</dbReference>
<feature type="repeat" description="Solcar" evidence="10">
    <location>
        <begin position="115"/>
        <end position="202"/>
    </location>
</feature>
<feature type="transmembrane region" description="Helical" evidence="12">
    <location>
        <begin position="72"/>
        <end position="93"/>
    </location>
</feature>
<dbReference type="GO" id="GO:0015215">
    <property type="term" value="F:nucleotide transmembrane transporter activity"/>
    <property type="evidence" value="ECO:0007669"/>
    <property type="project" value="UniProtKB-ARBA"/>
</dbReference>
<dbReference type="PRINTS" id="PR00926">
    <property type="entry name" value="MITOCARRIER"/>
</dbReference>
<accession>A0A1E4T1D1</accession>
<evidence type="ECO:0000256" key="12">
    <source>
        <dbReference type="SAM" id="Phobius"/>
    </source>
</evidence>
<gene>
    <name evidence="13" type="ORF">CANARDRAFT_176013</name>
</gene>
<proteinExistence type="inferred from homology"/>
<dbReference type="AlphaFoldDB" id="A0A1E4T1D1"/>
<dbReference type="PROSITE" id="PS50920">
    <property type="entry name" value="SOLCAR"/>
    <property type="match status" value="3"/>
</dbReference>
<evidence type="ECO:0000256" key="11">
    <source>
        <dbReference type="RuleBase" id="RU000488"/>
    </source>
</evidence>
<keyword evidence="5" id="KW-0677">Repeat</keyword>
<evidence type="ECO:0000256" key="3">
    <source>
        <dbReference type="ARBA" id="ARBA00022448"/>
    </source>
</evidence>
<evidence type="ECO:0000256" key="7">
    <source>
        <dbReference type="ARBA" id="ARBA00022989"/>
    </source>
</evidence>
<evidence type="ECO:0000313" key="14">
    <source>
        <dbReference type="Proteomes" id="UP000094801"/>
    </source>
</evidence>
<evidence type="ECO:0000256" key="6">
    <source>
        <dbReference type="ARBA" id="ARBA00022792"/>
    </source>
</evidence>
<dbReference type="Pfam" id="PF00153">
    <property type="entry name" value="Mito_carr"/>
    <property type="match status" value="3"/>
</dbReference>
<organism evidence="13 14">
    <name type="scientific">[Candida] arabinofermentans NRRL YB-2248</name>
    <dbReference type="NCBI Taxonomy" id="983967"/>
    <lineage>
        <taxon>Eukaryota</taxon>
        <taxon>Fungi</taxon>
        <taxon>Dikarya</taxon>
        <taxon>Ascomycota</taxon>
        <taxon>Saccharomycotina</taxon>
        <taxon>Pichiomycetes</taxon>
        <taxon>Pichiales</taxon>
        <taxon>Pichiaceae</taxon>
        <taxon>Ogataea</taxon>
        <taxon>Ogataea/Candida clade</taxon>
    </lineage>
</organism>
<comment type="subcellular location">
    <subcellularLocation>
        <location evidence="1">Mitochondrion inner membrane</location>
        <topology evidence="1">Multi-pass membrane protein</topology>
    </subcellularLocation>
</comment>
<feature type="repeat" description="Solcar" evidence="10">
    <location>
        <begin position="233"/>
        <end position="329"/>
    </location>
</feature>
<dbReference type="EMBL" id="KV453852">
    <property type="protein sequence ID" value="ODV85566.1"/>
    <property type="molecule type" value="Genomic_DNA"/>
</dbReference>
<evidence type="ECO:0000256" key="1">
    <source>
        <dbReference type="ARBA" id="ARBA00004448"/>
    </source>
</evidence>
<keyword evidence="6" id="KW-0999">Mitochondrion inner membrane</keyword>